<sequence length="82" mass="9723">MLKVKLNPDLTINDFEDGKIIIVNKTNEGYYIERFIYDLLLNAKSDFVDVKDIDKNFLYSGEELEDFIRDLVFIKILLMEEI</sequence>
<organism evidence="1 2">
    <name type="scientific">Robertmurraya kyonggiensis</name>
    <dbReference type="NCBI Taxonomy" id="1037680"/>
    <lineage>
        <taxon>Bacteria</taxon>
        <taxon>Bacillati</taxon>
        <taxon>Bacillota</taxon>
        <taxon>Bacilli</taxon>
        <taxon>Bacillales</taxon>
        <taxon>Bacillaceae</taxon>
        <taxon>Robertmurraya</taxon>
    </lineage>
</organism>
<dbReference type="AlphaFoldDB" id="A0A4U1D9F3"/>
<name>A0A4U1D9F3_9BACI</name>
<reference evidence="1 2" key="1">
    <citation type="journal article" date="2011" name="J. Microbiol.">
        <title>Bacillus kyonggiensis sp. nov., isolated from soil of a lettuce field.</title>
        <authorList>
            <person name="Dong K."/>
            <person name="Lee S."/>
        </authorList>
    </citation>
    <scope>NUCLEOTIDE SEQUENCE [LARGE SCALE GENOMIC DNA]</scope>
    <source>
        <strain evidence="1 2">NB22</strain>
    </source>
</reference>
<evidence type="ECO:0008006" key="3">
    <source>
        <dbReference type="Google" id="ProtNLM"/>
    </source>
</evidence>
<evidence type="ECO:0000313" key="2">
    <source>
        <dbReference type="Proteomes" id="UP000307756"/>
    </source>
</evidence>
<accession>A0A4U1D9F3</accession>
<comment type="caution">
    <text evidence="1">The sequence shown here is derived from an EMBL/GenBank/DDBJ whole genome shotgun (WGS) entry which is preliminary data.</text>
</comment>
<keyword evidence="2" id="KW-1185">Reference proteome</keyword>
<dbReference type="EMBL" id="SWBM01000001">
    <property type="protein sequence ID" value="TKC19122.1"/>
    <property type="molecule type" value="Genomic_DNA"/>
</dbReference>
<evidence type="ECO:0000313" key="1">
    <source>
        <dbReference type="EMBL" id="TKC19122.1"/>
    </source>
</evidence>
<dbReference type="Proteomes" id="UP000307756">
    <property type="component" value="Unassembled WGS sequence"/>
</dbReference>
<proteinExistence type="predicted"/>
<protein>
    <recommendedName>
        <fullName evidence="3">PqqD family protein</fullName>
    </recommendedName>
</protein>
<gene>
    <name evidence="1" type="ORF">FA727_06135</name>
</gene>